<organism evidence="1 2">
    <name type="scientific">Paraburkholderia ribeironis</name>
    <dbReference type="NCBI Taxonomy" id="1247936"/>
    <lineage>
        <taxon>Bacteria</taxon>
        <taxon>Pseudomonadati</taxon>
        <taxon>Pseudomonadota</taxon>
        <taxon>Betaproteobacteria</taxon>
        <taxon>Burkholderiales</taxon>
        <taxon>Burkholderiaceae</taxon>
        <taxon>Paraburkholderia</taxon>
    </lineage>
</organism>
<dbReference type="EMBL" id="CYGX02000031">
    <property type="protein sequence ID" value="SIT41689.1"/>
    <property type="molecule type" value="Genomic_DNA"/>
</dbReference>
<dbReference type="STRING" id="1247936.BN2475_310158"/>
<dbReference type="AlphaFoldDB" id="A0A1N7S2X5"/>
<sequence length="66" mass="7217">MTVACFADNGNMPLYAQSSISLIIDKVNMYVHPQEMARKNSIVIRSILGVSFDHVGCASTTKLECP</sequence>
<proteinExistence type="predicted"/>
<protein>
    <submittedName>
        <fullName evidence="1">Uncharacterized protein</fullName>
    </submittedName>
</protein>
<evidence type="ECO:0000313" key="2">
    <source>
        <dbReference type="Proteomes" id="UP000187012"/>
    </source>
</evidence>
<accession>A0A1N7S2X5</accession>
<keyword evidence="2" id="KW-1185">Reference proteome</keyword>
<dbReference type="Proteomes" id="UP000187012">
    <property type="component" value="Unassembled WGS sequence"/>
</dbReference>
<gene>
    <name evidence="1" type="ORF">BN2475_310158</name>
</gene>
<evidence type="ECO:0000313" key="1">
    <source>
        <dbReference type="EMBL" id="SIT41689.1"/>
    </source>
</evidence>
<reference evidence="1 2" key="1">
    <citation type="submission" date="2016-12" db="EMBL/GenBank/DDBJ databases">
        <authorList>
            <person name="Song W.-J."/>
            <person name="Kurnit D.M."/>
        </authorList>
    </citation>
    <scope>NUCLEOTIDE SEQUENCE [LARGE SCALE GENOMIC DNA]</scope>
    <source>
        <strain evidence="1 2">STM7296</strain>
    </source>
</reference>
<name>A0A1N7S2X5_9BURK</name>